<dbReference type="Proteomes" id="UP000605253">
    <property type="component" value="Unassembled WGS sequence"/>
</dbReference>
<comment type="caution">
    <text evidence="1">The sequence shown here is derived from an EMBL/GenBank/DDBJ whole genome shotgun (WGS) entry which is preliminary data.</text>
</comment>
<gene>
    <name evidence="1" type="ORF">GCM10011365_05400</name>
</gene>
<proteinExistence type="predicted"/>
<evidence type="ECO:0000313" key="2">
    <source>
        <dbReference type="Proteomes" id="UP000605253"/>
    </source>
</evidence>
<name>A0A917CI21_9GAMM</name>
<evidence type="ECO:0000313" key="1">
    <source>
        <dbReference type="EMBL" id="GGF87255.1"/>
    </source>
</evidence>
<dbReference type="SUPFAM" id="SSF53335">
    <property type="entry name" value="S-adenosyl-L-methionine-dependent methyltransferases"/>
    <property type="match status" value="1"/>
</dbReference>
<reference evidence="1" key="2">
    <citation type="submission" date="2020-09" db="EMBL/GenBank/DDBJ databases">
        <authorList>
            <person name="Sun Q."/>
            <person name="Zhou Y."/>
        </authorList>
    </citation>
    <scope>NUCLEOTIDE SEQUENCE</scope>
    <source>
        <strain evidence="1">CGMCC 1.12181</strain>
    </source>
</reference>
<evidence type="ECO:0008006" key="3">
    <source>
        <dbReference type="Google" id="ProtNLM"/>
    </source>
</evidence>
<dbReference type="EMBL" id="BMEO01000002">
    <property type="protein sequence ID" value="GGF87255.1"/>
    <property type="molecule type" value="Genomic_DNA"/>
</dbReference>
<sequence>MPFLAKQLKVKHYLEIGVKGGKTFLPIRVRNKYAVDPVFRIKNSYKRKQIFKYPFNLFAQYYECTSDEFFAKQADNIFSKKFLDMAFIDGLHTFKQSYQDIINTLPYLKTSGIMIVHDCSPHSSAAAYPASSIAEVKQINPPGFDGLWSGDVWKVVPKLKLNYPELSIFVIDQDSGLAIISKKPLISKNKYNDSVNYSDEDIDNWDYSYLENNRHVLLNIINDEQELIKAFSN</sequence>
<dbReference type="InterPro" id="IPR029063">
    <property type="entry name" value="SAM-dependent_MTases_sf"/>
</dbReference>
<organism evidence="1 2">
    <name type="scientific">Marinicella pacifica</name>
    <dbReference type="NCBI Taxonomy" id="1171543"/>
    <lineage>
        <taxon>Bacteria</taxon>
        <taxon>Pseudomonadati</taxon>
        <taxon>Pseudomonadota</taxon>
        <taxon>Gammaproteobacteria</taxon>
        <taxon>Lysobacterales</taxon>
        <taxon>Marinicellaceae</taxon>
        <taxon>Marinicella</taxon>
    </lineage>
</organism>
<reference evidence="1" key="1">
    <citation type="journal article" date="2014" name="Int. J. Syst. Evol. Microbiol.">
        <title>Complete genome sequence of Corynebacterium casei LMG S-19264T (=DSM 44701T), isolated from a smear-ripened cheese.</title>
        <authorList>
            <consortium name="US DOE Joint Genome Institute (JGI-PGF)"/>
            <person name="Walter F."/>
            <person name="Albersmeier A."/>
            <person name="Kalinowski J."/>
            <person name="Ruckert C."/>
        </authorList>
    </citation>
    <scope>NUCLEOTIDE SEQUENCE</scope>
    <source>
        <strain evidence="1">CGMCC 1.12181</strain>
    </source>
</reference>
<dbReference type="AlphaFoldDB" id="A0A917CI21"/>
<protein>
    <recommendedName>
        <fullName evidence="3">Methyltransferase family protein</fullName>
    </recommendedName>
</protein>
<dbReference type="Pfam" id="PF13578">
    <property type="entry name" value="Methyltransf_24"/>
    <property type="match status" value="1"/>
</dbReference>
<dbReference type="Gene3D" id="3.40.50.150">
    <property type="entry name" value="Vaccinia Virus protein VP39"/>
    <property type="match status" value="1"/>
</dbReference>
<keyword evidence="2" id="KW-1185">Reference proteome</keyword>
<accession>A0A917CI21</accession>